<reference evidence="5" key="1">
    <citation type="journal article" date="2023" name="Plant Biotechnol. J.">
        <title>Chromosome-level wild Hevea brasiliensis genome provides new tools for genomic-assisted breeding and valuable loci to elevate rubber yield.</title>
        <authorList>
            <person name="Cheng H."/>
            <person name="Song X."/>
            <person name="Hu Y."/>
            <person name="Wu T."/>
            <person name="Yang Q."/>
            <person name="An Z."/>
            <person name="Feng S."/>
            <person name="Deng Z."/>
            <person name="Wu W."/>
            <person name="Zeng X."/>
            <person name="Tu M."/>
            <person name="Wang X."/>
            <person name="Huang H."/>
        </authorList>
    </citation>
    <scope>NUCLEOTIDE SEQUENCE</scope>
    <source>
        <strain evidence="5">MT/VB/25A 57/8</strain>
    </source>
</reference>
<feature type="compositionally biased region" description="Polar residues" evidence="3">
    <location>
        <begin position="50"/>
        <end position="59"/>
    </location>
</feature>
<organism evidence="5 6">
    <name type="scientific">Hevea brasiliensis</name>
    <name type="common">Para rubber tree</name>
    <name type="synonym">Siphonia brasiliensis</name>
    <dbReference type="NCBI Taxonomy" id="3981"/>
    <lineage>
        <taxon>Eukaryota</taxon>
        <taxon>Viridiplantae</taxon>
        <taxon>Streptophyta</taxon>
        <taxon>Embryophyta</taxon>
        <taxon>Tracheophyta</taxon>
        <taxon>Spermatophyta</taxon>
        <taxon>Magnoliopsida</taxon>
        <taxon>eudicotyledons</taxon>
        <taxon>Gunneridae</taxon>
        <taxon>Pentapetalae</taxon>
        <taxon>rosids</taxon>
        <taxon>fabids</taxon>
        <taxon>Malpighiales</taxon>
        <taxon>Euphorbiaceae</taxon>
        <taxon>Crotonoideae</taxon>
        <taxon>Micrandreae</taxon>
        <taxon>Hevea</taxon>
    </lineage>
</organism>
<dbReference type="Gene3D" id="3.30.40.10">
    <property type="entry name" value="Zinc/RING finger domain, C3HC4 (zinc finger)"/>
    <property type="match status" value="1"/>
</dbReference>
<keyword evidence="1" id="KW-0479">Metal-binding</keyword>
<keyword evidence="2" id="KW-0175">Coiled coil</keyword>
<dbReference type="InterPro" id="IPR013083">
    <property type="entry name" value="Znf_RING/FYVE/PHD"/>
</dbReference>
<sequence length="501" mass="55845">MPASSEASIQPTSQTPASEGKSKKECKSLKKKERKKTINSVRVLEDHGKSGSQSENVTSFGGLIEEKRMKSPSESHGVQTKGSASNTKAKVEAATTEGSSHVPSNSPSAVSASSDSSKVHMKGTASASTAANTELIVSGKKPVLKPENSTVVFPKLSDYYARIPYDKSLGKYVPQDEKDELILKLVPRVQELQNKLQSWTEWANQKVMQATHRLTKDKPELKALKLEKEEFEKEKKILEDNTRKRILDMELAVIDVTDEVEEANSAIRKLEVEHFLLKDGLEHAKLLAVESAVKCEAALEREQKALKDAQSLKGQKSLLQEELQTHKQRVVKLQQDIGKAEKIKNRFEARREQERKLKEDLLAKVASIKDEGEQVEAAAKVEEDMIRQKAEDDLKKYMEDISKLEKEISELKLKSASSEIAALRRSIEGKGSQGASGSGGLKRDRECVMCLSEEKSVVFVPCAHQVLCTKCNEIHKREGMKDCPSCRTPIQQRIQARFSRP</sequence>
<gene>
    <name evidence="5" type="ORF">P3X46_015210</name>
</gene>
<dbReference type="InterPro" id="IPR046934">
    <property type="entry name" value="PIR2-like"/>
</dbReference>
<proteinExistence type="predicted"/>
<protein>
    <recommendedName>
        <fullName evidence="4">RING-type domain-containing protein</fullName>
    </recommendedName>
</protein>
<name>A0ABQ9LYH4_HEVBR</name>
<evidence type="ECO:0000259" key="4">
    <source>
        <dbReference type="PROSITE" id="PS50089"/>
    </source>
</evidence>
<keyword evidence="1" id="KW-0862">Zinc</keyword>
<dbReference type="CDD" id="cd23128">
    <property type="entry name" value="RING-HC_MIP1-like"/>
    <property type="match status" value="1"/>
</dbReference>
<feature type="compositionally biased region" description="Polar residues" evidence="3">
    <location>
        <begin position="1"/>
        <end position="17"/>
    </location>
</feature>
<feature type="compositionally biased region" description="Basic and acidic residues" evidence="3">
    <location>
        <begin position="64"/>
        <end position="73"/>
    </location>
</feature>
<evidence type="ECO:0000256" key="1">
    <source>
        <dbReference type="PROSITE-ProRule" id="PRU00175"/>
    </source>
</evidence>
<keyword evidence="1" id="KW-0863">Zinc-finger</keyword>
<dbReference type="PANTHER" id="PTHR46405:SF4">
    <property type="entry name" value="E3 UBIQUITIN-PROTEIN LIGASE RF298-RELATED"/>
    <property type="match status" value="1"/>
</dbReference>
<dbReference type="Proteomes" id="UP001174677">
    <property type="component" value="Chromosome 9"/>
</dbReference>
<dbReference type="SUPFAM" id="SSF57850">
    <property type="entry name" value="RING/U-box"/>
    <property type="match status" value="1"/>
</dbReference>
<dbReference type="PANTHER" id="PTHR46405">
    <property type="entry name" value="OS05G0141500 PROTEIN"/>
    <property type="match status" value="1"/>
</dbReference>
<evidence type="ECO:0000313" key="6">
    <source>
        <dbReference type="Proteomes" id="UP001174677"/>
    </source>
</evidence>
<dbReference type="PROSITE" id="PS50089">
    <property type="entry name" value="ZF_RING_2"/>
    <property type="match status" value="1"/>
</dbReference>
<feature type="domain" description="RING-type" evidence="4">
    <location>
        <begin position="447"/>
        <end position="487"/>
    </location>
</feature>
<feature type="region of interest" description="Disordered" evidence="3">
    <location>
        <begin position="1"/>
        <end position="129"/>
    </location>
</feature>
<feature type="compositionally biased region" description="Polar residues" evidence="3">
    <location>
        <begin position="74"/>
        <end position="88"/>
    </location>
</feature>
<comment type="caution">
    <text evidence="5">The sequence shown here is derived from an EMBL/GenBank/DDBJ whole genome shotgun (WGS) entry which is preliminary data.</text>
</comment>
<feature type="coiled-coil region" evidence="2">
    <location>
        <begin position="221"/>
        <end position="421"/>
    </location>
</feature>
<dbReference type="EMBL" id="JARPOI010000009">
    <property type="protein sequence ID" value="KAJ9171910.1"/>
    <property type="molecule type" value="Genomic_DNA"/>
</dbReference>
<dbReference type="Pfam" id="PF13920">
    <property type="entry name" value="zf-C3HC4_3"/>
    <property type="match status" value="1"/>
</dbReference>
<evidence type="ECO:0000256" key="2">
    <source>
        <dbReference type="SAM" id="Coils"/>
    </source>
</evidence>
<keyword evidence="6" id="KW-1185">Reference proteome</keyword>
<evidence type="ECO:0000313" key="5">
    <source>
        <dbReference type="EMBL" id="KAJ9171910.1"/>
    </source>
</evidence>
<feature type="compositionally biased region" description="Low complexity" evidence="3">
    <location>
        <begin position="99"/>
        <end position="116"/>
    </location>
</feature>
<evidence type="ECO:0000256" key="3">
    <source>
        <dbReference type="SAM" id="MobiDB-lite"/>
    </source>
</evidence>
<accession>A0ABQ9LYH4</accession>
<dbReference type="InterPro" id="IPR001841">
    <property type="entry name" value="Znf_RING"/>
</dbReference>